<dbReference type="Proteomes" id="UP000253235">
    <property type="component" value="Unassembled WGS sequence"/>
</dbReference>
<sequence length="147" mass="17115">MNKFTKVTLVKNGLILISEKNKKEIPISDVDKVYITVDKLSPIYTFSYIIFSIAFILFCLWYLSLDMILIVPALLIITAGIKLNYYRKYGLKICLKNGDYYKKQVSSKLKDDTIELVHCIRSEIYDFRIEKSKNISLNNCALWTQNP</sequence>
<keyword evidence="3" id="KW-1185">Reference proteome</keyword>
<evidence type="ECO:0000256" key="1">
    <source>
        <dbReference type="SAM" id="Phobius"/>
    </source>
</evidence>
<dbReference type="OrthoDB" id="1351461at2"/>
<keyword evidence="1" id="KW-1133">Transmembrane helix</keyword>
<dbReference type="EMBL" id="QNVY02000005">
    <property type="protein sequence ID" value="RYJ51013.1"/>
    <property type="molecule type" value="Genomic_DNA"/>
</dbReference>
<feature type="transmembrane region" description="Helical" evidence="1">
    <location>
        <begin position="43"/>
        <end position="63"/>
    </location>
</feature>
<name>A0A482TI26_9FLAO</name>
<accession>A0A482TI26</accession>
<dbReference type="RefSeq" id="WP_113666797.1">
    <property type="nucleotide sequence ID" value="NZ_QNVY02000005.1"/>
</dbReference>
<dbReference type="AlphaFoldDB" id="A0A482TI26"/>
<evidence type="ECO:0000313" key="2">
    <source>
        <dbReference type="EMBL" id="RYJ51013.1"/>
    </source>
</evidence>
<feature type="transmembrane region" description="Helical" evidence="1">
    <location>
        <begin position="69"/>
        <end position="86"/>
    </location>
</feature>
<evidence type="ECO:0000313" key="3">
    <source>
        <dbReference type="Proteomes" id="UP000253235"/>
    </source>
</evidence>
<proteinExistence type="predicted"/>
<protein>
    <submittedName>
        <fullName evidence="2">Uncharacterized protein</fullName>
    </submittedName>
</protein>
<gene>
    <name evidence="2" type="ORF">DR871_013890</name>
</gene>
<keyword evidence="1" id="KW-0812">Transmembrane</keyword>
<comment type="caution">
    <text evidence="2">The sequence shown here is derived from an EMBL/GenBank/DDBJ whole genome shotgun (WGS) entry which is preliminary data.</text>
</comment>
<keyword evidence="1" id="KW-0472">Membrane</keyword>
<organism evidence="2 3">
    <name type="scientific">Flavobacterium petrolei</name>
    <dbReference type="NCBI Taxonomy" id="2259594"/>
    <lineage>
        <taxon>Bacteria</taxon>
        <taxon>Pseudomonadati</taxon>
        <taxon>Bacteroidota</taxon>
        <taxon>Flavobacteriia</taxon>
        <taxon>Flavobacteriales</taxon>
        <taxon>Flavobacteriaceae</taxon>
        <taxon>Flavobacterium</taxon>
    </lineage>
</organism>
<reference evidence="2 3" key="1">
    <citation type="submission" date="2019-01" db="EMBL/GenBank/DDBJ databases">
        <title>Flavobacterium sp. nov. isolated from arctic soil.</title>
        <authorList>
            <person name="Kim D.-U."/>
        </authorList>
    </citation>
    <scope>NUCLEOTIDE SEQUENCE [LARGE SCALE GENOMIC DNA]</scope>
    <source>
        <strain evidence="2 3">Kopri-42</strain>
    </source>
</reference>